<accession>A0ABR4AXG8</accession>
<feature type="region of interest" description="Disordered" evidence="1">
    <location>
        <begin position="1"/>
        <end position="60"/>
    </location>
</feature>
<keyword evidence="3" id="KW-1185">Reference proteome</keyword>
<protein>
    <submittedName>
        <fullName evidence="2">Uncharacterized protein</fullName>
    </submittedName>
</protein>
<organism evidence="2 3">
    <name type="scientific">Stereocaulon virgatum</name>
    <dbReference type="NCBI Taxonomy" id="373712"/>
    <lineage>
        <taxon>Eukaryota</taxon>
        <taxon>Fungi</taxon>
        <taxon>Dikarya</taxon>
        <taxon>Ascomycota</taxon>
        <taxon>Pezizomycotina</taxon>
        <taxon>Lecanoromycetes</taxon>
        <taxon>OSLEUM clade</taxon>
        <taxon>Lecanoromycetidae</taxon>
        <taxon>Lecanorales</taxon>
        <taxon>Lecanorineae</taxon>
        <taxon>Stereocaulaceae</taxon>
        <taxon>Stereocaulon</taxon>
    </lineage>
</organism>
<feature type="compositionally biased region" description="Basic and acidic residues" evidence="1">
    <location>
        <begin position="1"/>
        <end position="29"/>
    </location>
</feature>
<sequence>MYVNKVDKNKTKRDNDKGDEGERKVEGQGRKRKRGDVTPGPPPKKGRVEMVADWWHPRLS</sequence>
<gene>
    <name evidence="2" type="ORF">N7G274_000069</name>
</gene>
<evidence type="ECO:0000256" key="1">
    <source>
        <dbReference type="SAM" id="MobiDB-lite"/>
    </source>
</evidence>
<reference evidence="2 3" key="1">
    <citation type="submission" date="2024-09" db="EMBL/GenBank/DDBJ databases">
        <title>Rethinking Asexuality: The Enigmatic Case of Functional Sexual Genes in Lepraria (Stereocaulaceae).</title>
        <authorList>
            <person name="Doellman M."/>
            <person name="Sun Y."/>
            <person name="Barcenas-Pena A."/>
            <person name="Lumbsch H.T."/>
            <person name="Grewe F."/>
        </authorList>
    </citation>
    <scope>NUCLEOTIDE SEQUENCE [LARGE SCALE GENOMIC DNA]</scope>
    <source>
        <strain evidence="2 3">Mercado 3170</strain>
    </source>
</reference>
<dbReference type="Proteomes" id="UP001590950">
    <property type="component" value="Unassembled WGS sequence"/>
</dbReference>
<proteinExistence type="predicted"/>
<evidence type="ECO:0000313" key="2">
    <source>
        <dbReference type="EMBL" id="KAL2048158.1"/>
    </source>
</evidence>
<evidence type="ECO:0000313" key="3">
    <source>
        <dbReference type="Proteomes" id="UP001590950"/>
    </source>
</evidence>
<name>A0ABR4AXG8_9LECA</name>
<comment type="caution">
    <text evidence="2">The sequence shown here is derived from an EMBL/GenBank/DDBJ whole genome shotgun (WGS) entry which is preliminary data.</text>
</comment>
<dbReference type="EMBL" id="JBEFKJ010000001">
    <property type="protein sequence ID" value="KAL2048158.1"/>
    <property type="molecule type" value="Genomic_DNA"/>
</dbReference>